<comment type="caution">
    <text evidence="1">The sequence shown here is derived from an EMBL/GenBank/DDBJ whole genome shotgun (WGS) entry which is preliminary data.</text>
</comment>
<evidence type="ECO:0000313" key="1">
    <source>
        <dbReference type="EMBL" id="KAI5680706.1"/>
    </source>
</evidence>
<dbReference type="EMBL" id="CM044701">
    <property type="protein sequence ID" value="KAI5680706.1"/>
    <property type="molecule type" value="Genomic_DNA"/>
</dbReference>
<keyword evidence="2" id="KW-1185">Reference proteome</keyword>
<reference evidence="2" key="1">
    <citation type="journal article" date="2023" name="Nat. Plants">
        <title>Single-cell RNA sequencing provides a high-resolution roadmap for understanding the multicellular compartmentation of specialized metabolism.</title>
        <authorList>
            <person name="Sun S."/>
            <person name="Shen X."/>
            <person name="Li Y."/>
            <person name="Li Y."/>
            <person name="Wang S."/>
            <person name="Li R."/>
            <person name="Zhang H."/>
            <person name="Shen G."/>
            <person name="Guo B."/>
            <person name="Wei J."/>
            <person name="Xu J."/>
            <person name="St-Pierre B."/>
            <person name="Chen S."/>
            <person name="Sun C."/>
        </authorList>
    </citation>
    <scope>NUCLEOTIDE SEQUENCE [LARGE SCALE GENOMIC DNA]</scope>
</reference>
<evidence type="ECO:0000313" key="2">
    <source>
        <dbReference type="Proteomes" id="UP001060085"/>
    </source>
</evidence>
<proteinExistence type="predicted"/>
<protein>
    <submittedName>
        <fullName evidence="1">Uncharacterized protein</fullName>
    </submittedName>
</protein>
<sequence length="966" mass="108441">MAFHTQQLHFVLLPLMAQGHMIPMVDIGRLLARRGVSVTIITTPLNAIRFEKVIGRDKQESGLKIQMIPVHFPGVEQGLPEGCENLDMLPSMNLGSKFFAAARKLQEPIEELLAVIKPQPSCIISDASFWWTNQIAQKFHIPRLVFHGICCFASLCIENLLKSEVFKNVKSDSERFAVPGLPNRIELTKPQLPGIVNASISGMKFMNDLMREAEMESYGMVVNSFEELENDYFQEFAKVKNKKVWCIGPVSMCNREPYDQAERGNRASIDDQSCLKWLGKWESNSVIYVCLGSLSRLSAAQMIELALGLEESQRPFIWAIRYKPDEFGKWLLEERFEERIKKRGILIHGWAPQVLILSQQAIGGFLTHCGWNSTLEGISCGVPLITWPMFGEQFLNEKMIVNVLRIGVSIGVEIPVKFGDEEKVGVLVKKNEIKAVIEGLMEQGEEAEERRERARKLGEMAKNAVEEEGSSYLNLTLLIQLVHFVLFPLMAPGHMIPMVDIGKLLAQCGIKITILTTAHNSKRFSKTIARATESGLQIQLLELHFPCTEAGLPDGCENLDMLPSLDMAGKFFVAISMIRQEVEQIIEKLTPKPNCLISDMGFPWTAQIAQKFHIPRIVFHGTCCFSLLCSHNIFASKILDTLNSDTEYFVVPGLPDRVEVTKAQVSGSMPNKNSNSAAMKDFRDQIREAERTSYGVVVNSFEELEPEYVKEYRKVKGEKVWCIGPVSLCNRDKLDMVERGKQNSIDEKSCLNWLDSQKPRCVVYASLGSLSRLDPSQLMELAFGLEESNRPFLWAFGGGGEKSTQLEKLISDNGFEERIKDRGLLIRGWAPQVLILSHQAVGGFLSHCGWNSTIEGISAGIPMVTWPQFAEQFCNEKLITEILKIGVSLGVSVPVKWGEEDKIGVLVKSEDVKKAVERLMDEGKEGEERRRRAKDLGEKANKAVDEGGSSYHSLTLLIQDVMRYSS</sequence>
<name>A0ACC0C712_CATRO</name>
<organism evidence="1 2">
    <name type="scientific">Catharanthus roseus</name>
    <name type="common">Madagascar periwinkle</name>
    <name type="synonym">Vinca rosea</name>
    <dbReference type="NCBI Taxonomy" id="4058"/>
    <lineage>
        <taxon>Eukaryota</taxon>
        <taxon>Viridiplantae</taxon>
        <taxon>Streptophyta</taxon>
        <taxon>Embryophyta</taxon>
        <taxon>Tracheophyta</taxon>
        <taxon>Spermatophyta</taxon>
        <taxon>Magnoliopsida</taxon>
        <taxon>eudicotyledons</taxon>
        <taxon>Gunneridae</taxon>
        <taxon>Pentapetalae</taxon>
        <taxon>asterids</taxon>
        <taxon>lamiids</taxon>
        <taxon>Gentianales</taxon>
        <taxon>Apocynaceae</taxon>
        <taxon>Rauvolfioideae</taxon>
        <taxon>Vinceae</taxon>
        <taxon>Catharanthinae</taxon>
        <taxon>Catharanthus</taxon>
    </lineage>
</organism>
<accession>A0ACC0C712</accession>
<gene>
    <name evidence="1" type="ORF">M9H77_01933</name>
</gene>
<dbReference type="Proteomes" id="UP001060085">
    <property type="component" value="Linkage Group LG01"/>
</dbReference>